<dbReference type="InterPro" id="IPR025827">
    <property type="entry name" value="Zn_ribbon_recom_dom"/>
</dbReference>
<dbReference type="InterPro" id="IPR050639">
    <property type="entry name" value="SSR_resolvase"/>
</dbReference>
<feature type="coiled-coil region" evidence="3">
    <location>
        <begin position="381"/>
        <end position="408"/>
    </location>
</feature>
<gene>
    <name evidence="5" type="ORF">OX90_14450</name>
</gene>
<sequence length="534" mass="59711">MQKLAFSYVRFSSLKQRHGDSLKRQTDMVANWLLANPEYKLSGETSYQDLGKSGFSGAHLDNAFGRLLAAVENGAIPKGSAILIEQIDRAGRMEPMEMLPLLSRIVNAGVDLVTLDDGITYDRASVNSNHLFLLVAKVQQAHQYSDSLSRRLRAAYQTKRAKAAAGEGATRRMPLWIRDGKLRGDIAPFVTQVFEDYAAGIGERRILGRLKGLHPDFETISPSTFRRWLRNPVAVGRWNDIEDVWPAVVSKELWFRVQKRLTDGVKPKAASSKYLLSGLVKCARCGKNYCVGGQKGALTMLCVSRHRFGSGAGGCTNKRSIPYAVFDFIRSQTAHAALVRASQSQNLTASEKRQIEIDGELIELRKQSSHAAEGLVRYGMVKEITDVLDRITDQIDRLEKERVMLQAVPAPATLDDMIDVENDLLDDDTVKLNALLQGVGYQMVVDDRTIVVCEASVFSTLQSQTYRYLGADRVTGTYKVTANDDVLHHLPNLDSKVQQDEYAEFLKKEARYESGELKRDEFKFNLETGEINRV</sequence>
<accession>A0ABR5JN09</accession>
<proteinExistence type="predicted"/>
<dbReference type="PANTHER" id="PTHR30461:SF2">
    <property type="entry name" value="SERINE RECOMBINASE PINE-RELATED"/>
    <property type="match status" value="1"/>
</dbReference>
<organism evidence="5 6">
    <name type="scientific">Pseudomonas coronafaciens pv. porri</name>
    <dbReference type="NCBI Taxonomy" id="83964"/>
    <lineage>
        <taxon>Bacteria</taxon>
        <taxon>Pseudomonadati</taxon>
        <taxon>Pseudomonadota</taxon>
        <taxon>Gammaproteobacteria</taxon>
        <taxon>Pseudomonadales</taxon>
        <taxon>Pseudomonadaceae</taxon>
        <taxon>Pseudomonas</taxon>
        <taxon>Pseudomonas coronafaciens</taxon>
    </lineage>
</organism>
<dbReference type="CDD" id="cd00338">
    <property type="entry name" value="Ser_Recombinase"/>
    <property type="match status" value="1"/>
</dbReference>
<dbReference type="Pfam" id="PF07508">
    <property type="entry name" value="Recombinase"/>
    <property type="match status" value="1"/>
</dbReference>
<keyword evidence="2" id="KW-0233">DNA recombination</keyword>
<dbReference type="InterPro" id="IPR006119">
    <property type="entry name" value="Resolv_N"/>
</dbReference>
<dbReference type="Gene3D" id="3.90.1750.20">
    <property type="entry name" value="Putative Large Serine Recombinase, Chain B, Domain 2"/>
    <property type="match status" value="1"/>
</dbReference>
<dbReference type="InterPro" id="IPR011109">
    <property type="entry name" value="DNA_bind_recombinase_dom"/>
</dbReference>
<keyword evidence="1" id="KW-0238">DNA-binding</keyword>
<evidence type="ECO:0000256" key="1">
    <source>
        <dbReference type="ARBA" id="ARBA00023125"/>
    </source>
</evidence>
<evidence type="ECO:0000256" key="2">
    <source>
        <dbReference type="ARBA" id="ARBA00023172"/>
    </source>
</evidence>
<dbReference type="InterPro" id="IPR038109">
    <property type="entry name" value="DNA_bind_recomb_sf"/>
</dbReference>
<keyword evidence="3" id="KW-0175">Coiled coil</keyword>
<dbReference type="SMART" id="SM00857">
    <property type="entry name" value="Resolvase"/>
    <property type="match status" value="1"/>
</dbReference>
<name>A0ABR5JN09_9PSED</name>
<dbReference type="Pfam" id="PF00239">
    <property type="entry name" value="Resolvase"/>
    <property type="match status" value="1"/>
</dbReference>
<evidence type="ECO:0000256" key="3">
    <source>
        <dbReference type="SAM" id="Coils"/>
    </source>
</evidence>
<reference evidence="5 6" key="2">
    <citation type="submission" date="2015-09" db="EMBL/GenBank/DDBJ databases">
        <title>Genome analysis of Pseudomonas syringae pv. porri LMG.</title>
        <authorList>
            <person name="Rombouts S."/>
        </authorList>
    </citation>
    <scope>NUCLEOTIDE SEQUENCE [LARGE SCALE GENOMIC DNA]</scope>
    <source>
        <strain evidence="5 6">LMG 28496</strain>
    </source>
</reference>
<evidence type="ECO:0000313" key="6">
    <source>
        <dbReference type="Proteomes" id="UP000037201"/>
    </source>
</evidence>
<dbReference type="Pfam" id="PF13408">
    <property type="entry name" value="Zn_ribbon_recom"/>
    <property type="match status" value="1"/>
</dbReference>
<protein>
    <recommendedName>
        <fullName evidence="4">Resolvase/invertase-type recombinase catalytic domain-containing protein</fullName>
    </recommendedName>
</protein>
<dbReference type="PROSITE" id="PS51736">
    <property type="entry name" value="RECOMBINASES_3"/>
    <property type="match status" value="1"/>
</dbReference>
<dbReference type="SUPFAM" id="SSF53041">
    <property type="entry name" value="Resolvase-like"/>
    <property type="match status" value="1"/>
</dbReference>
<feature type="domain" description="Resolvase/invertase-type recombinase catalytic" evidence="4">
    <location>
        <begin position="4"/>
        <end position="163"/>
    </location>
</feature>
<evidence type="ECO:0000313" key="5">
    <source>
        <dbReference type="EMBL" id="KOP58683.1"/>
    </source>
</evidence>
<evidence type="ECO:0000259" key="4">
    <source>
        <dbReference type="PROSITE" id="PS51736"/>
    </source>
</evidence>
<keyword evidence="6" id="KW-1185">Reference proteome</keyword>
<dbReference type="PANTHER" id="PTHR30461">
    <property type="entry name" value="DNA-INVERTASE FROM LAMBDOID PROPHAGE"/>
    <property type="match status" value="1"/>
</dbReference>
<comment type="caution">
    <text evidence="5">The sequence shown here is derived from an EMBL/GenBank/DDBJ whole genome shotgun (WGS) entry which is preliminary data.</text>
</comment>
<dbReference type="Gene3D" id="3.40.50.1390">
    <property type="entry name" value="Resolvase, N-terminal catalytic domain"/>
    <property type="match status" value="1"/>
</dbReference>
<dbReference type="InterPro" id="IPR036162">
    <property type="entry name" value="Resolvase-like_N_sf"/>
</dbReference>
<dbReference type="EMBL" id="JUEU01000155">
    <property type="protein sequence ID" value="KOP58683.1"/>
    <property type="molecule type" value="Genomic_DNA"/>
</dbReference>
<reference evidence="5 6" key="1">
    <citation type="submission" date="2014-12" db="EMBL/GenBank/DDBJ databases">
        <authorList>
            <person name="Baeyen S."/>
        </authorList>
    </citation>
    <scope>NUCLEOTIDE SEQUENCE [LARGE SCALE GENOMIC DNA]</scope>
    <source>
        <strain evidence="5 6">LMG 28496</strain>
    </source>
</reference>
<dbReference type="Proteomes" id="UP000037201">
    <property type="component" value="Unassembled WGS sequence"/>
</dbReference>